<sequence length="62" mass="6742">REVVRDQDKVAAKHTDREVVKDQDKVTVKHEVNGAVGAMKSFIAVVANASVYTTGPLSPKCF</sequence>
<reference evidence="1 2" key="1">
    <citation type="journal article" date="2018" name="Front. Plant Sci.">
        <title>Red Clover (Trifolium pratense) and Zigzag Clover (T. medium) - A Picture of Genomic Similarities and Differences.</title>
        <authorList>
            <person name="Dluhosova J."/>
            <person name="Istvanek J."/>
            <person name="Nedelnik J."/>
            <person name="Repkova J."/>
        </authorList>
    </citation>
    <scope>NUCLEOTIDE SEQUENCE [LARGE SCALE GENOMIC DNA]</scope>
    <source>
        <strain evidence="2">cv. 10/8</strain>
        <tissue evidence="1">Leaf</tissue>
    </source>
</reference>
<feature type="non-terminal residue" evidence="1">
    <location>
        <position position="1"/>
    </location>
</feature>
<comment type="caution">
    <text evidence="1">The sequence shown here is derived from an EMBL/GenBank/DDBJ whole genome shotgun (WGS) entry which is preliminary data.</text>
</comment>
<dbReference type="EMBL" id="LXQA010158733">
    <property type="protein sequence ID" value="MCI27334.1"/>
    <property type="molecule type" value="Genomic_DNA"/>
</dbReference>
<evidence type="ECO:0000313" key="1">
    <source>
        <dbReference type="EMBL" id="MCI27334.1"/>
    </source>
</evidence>
<keyword evidence="2" id="KW-1185">Reference proteome</keyword>
<accession>A0A392QU11</accession>
<dbReference type="Proteomes" id="UP000265520">
    <property type="component" value="Unassembled WGS sequence"/>
</dbReference>
<protein>
    <submittedName>
        <fullName evidence="1">F-box family protein</fullName>
    </submittedName>
</protein>
<proteinExistence type="predicted"/>
<dbReference type="AlphaFoldDB" id="A0A392QU11"/>
<organism evidence="1 2">
    <name type="scientific">Trifolium medium</name>
    <dbReference type="NCBI Taxonomy" id="97028"/>
    <lineage>
        <taxon>Eukaryota</taxon>
        <taxon>Viridiplantae</taxon>
        <taxon>Streptophyta</taxon>
        <taxon>Embryophyta</taxon>
        <taxon>Tracheophyta</taxon>
        <taxon>Spermatophyta</taxon>
        <taxon>Magnoliopsida</taxon>
        <taxon>eudicotyledons</taxon>
        <taxon>Gunneridae</taxon>
        <taxon>Pentapetalae</taxon>
        <taxon>rosids</taxon>
        <taxon>fabids</taxon>
        <taxon>Fabales</taxon>
        <taxon>Fabaceae</taxon>
        <taxon>Papilionoideae</taxon>
        <taxon>50 kb inversion clade</taxon>
        <taxon>NPAAA clade</taxon>
        <taxon>Hologalegina</taxon>
        <taxon>IRL clade</taxon>
        <taxon>Trifolieae</taxon>
        <taxon>Trifolium</taxon>
    </lineage>
</organism>
<name>A0A392QU11_9FABA</name>
<evidence type="ECO:0000313" key="2">
    <source>
        <dbReference type="Proteomes" id="UP000265520"/>
    </source>
</evidence>